<dbReference type="AlphaFoldDB" id="A0A2P2Q028"/>
<name>A0A2P2Q028_RHIMU</name>
<protein>
    <submittedName>
        <fullName evidence="1">Uncharacterized protein</fullName>
    </submittedName>
</protein>
<accession>A0A2P2Q028</accession>
<organism evidence="1">
    <name type="scientific">Rhizophora mucronata</name>
    <name type="common">Asiatic mangrove</name>
    <dbReference type="NCBI Taxonomy" id="61149"/>
    <lineage>
        <taxon>Eukaryota</taxon>
        <taxon>Viridiplantae</taxon>
        <taxon>Streptophyta</taxon>
        <taxon>Embryophyta</taxon>
        <taxon>Tracheophyta</taxon>
        <taxon>Spermatophyta</taxon>
        <taxon>Magnoliopsida</taxon>
        <taxon>eudicotyledons</taxon>
        <taxon>Gunneridae</taxon>
        <taxon>Pentapetalae</taxon>
        <taxon>rosids</taxon>
        <taxon>fabids</taxon>
        <taxon>Malpighiales</taxon>
        <taxon>Rhizophoraceae</taxon>
        <taxon>Rhizophora</taxon>
    </lineage>
</organism>
<dbReference type="EMBL" id="GGEC01079840">
    <property type="protein sequence ID" value="MBX60324.1"/>
    <property type="molecule type" value="Transcribed_RNA"/>
</dbReference>
<proteinExistence type="predicted"/>
<sequence>MKALHKMYRLGCTRLSTPESNSTDLG</sequence>
<reference evidence="1" key="1">
    <citation type="submission" date="2018-02" db="EMBL/GenBank/DDBJ databases">
        <title>Rhizophora mucronata_Transcriptome.</title>
        <authorList>
            <person name="Meera S.P."/>
            <person name="Sreeshan A."/>
            <person name="Augustine A."/>
        </authorList>
    </citation>
    <scope>NUCLEOTIDE SEQUENCE</scope>
    <source>
        <tissue evidence="1">Leaf</tissue>
    </source>
</reference>
<evidence type="ECO:0000313" key="1">
    <source>
        <dbReference type="EMBL" id="MBX60324.1"/>
    </source>
</evidence>